<accession>A0A1H1PV70</accession>
<evidence type="ECO:0000256" key="2">
    <source>
        <dbReference type="ARBA" id="ARBA00023136"/>
    </source>
</evidence>
<dbReference type="EMBL" id="LT629757">
    <property type="protein sequence ID" value="SDS15098.1"/>
    <property type="molecule type" value="Genomic_DNA"/>
</dbReference>
<gene>
    <name evidence="3" type="ORF">SAMN04488570_1245</name>
</gene>
<dbReference type="PANTHER" id="PTHR37042">
    <property type="entry name" value="OUTER MEMBRANE PROTEIN RV1973"/>
    <property type="match status" value="1"/>
</dbReference>
<proteinExistence type="predicted"/>
<dbReference type="RefSeq" id="WP_091727326.1">
    <property type="nucleotide sequence ID" value="NZ_LT629757.1"/>
</dbReference>
<dbReference type="PANTHER" id="PTHR37042:SF4">
    <property type="entry name" value="OUTER MEMBRANE PROTEIN RV1973"/>
    <property type="match status" value="1"/>
</dbReference>
<comment type="subcellular location">
    <subcellularLocation>
        <location evidence="1">Membrane</location>
    </subcellularLocation>
</comment>
<dbReference type="STRING" id="642780.SAMN04488570_1245"/>
<dbReference type="OrthoDB" id="3395172at2"/>
<evidence type="ECO:0000313" key="4">
    <source>
        <dbReference type="Proteomes" id="UP000198859"/>
    </source>
</evidence>
<reference evidence="4" key="1">
    <citation type="submission" date="2016-10" db="EMBL/GenBank/DDBJ databases">
        <authorList>
            <person name="Varghese N."/>
            <person name="Submissions S."/>
        </authorList>
    </citation>
    <scope>NUCLEOTIDE SEQUENCE [LARGE SCALE GENOMIC DNA]</scope>
    <source>
        <strain evidence="4">DSM 22127</strain>
    </source>
</reference>
<dbReference type="GO" id="GO:0016020">
    <property type="term" value="C:membrane"/>
    <property type="evidence" value="ECO:0007669"/>
    <property type="project" value="UniProtKB-SubCell"/>
</dbReference>
<protein>
    <submittedName>
        <fullName evidence="3">Mce-associated membrane protein</fullName>
    </submittedName>
</protein>
<dbReference type="SUPFAM" id="SSF54427">
    <property type="entry name" value="NTF2-like"/>
    <property type="match status" value="1"/>
</dbReference>
<evidence type="ECO:0000256" key="1">
    <source>
        <dbReference type="ARBA" id="ARBA00004370"/>
    </source>
</evidence>
<keyword evidence="2" id="KW-0472">Membrane</keyword>
<organism evidence="3 4">
    <name type="scientific">Nocardioides scoriae</name>
    <dbReference type="NCBI Taxonomy" id="642780"/>
    <lineage>
        <taxon>Bacteria</taxon>
        <taxon>Bacillati</taxon>
        <taxon>Actinomycetota</taxon>
        <taxon>Actinomycetes</taxon>
        <taxon>Propionibacteriales</taxon>
        <taxon>Nocardioidaceae</taxon>
        <taxon>Nocardioides</taxon>
    </lineage>
</organism>
<keyword evidence="4" id="KW-1185">Reference proteome</keyword>
<dbReference type="Gene3D" id="3.10.450.50">
    <property type="match status" value="1"/>
</dbReference>
<name>A0A1H1PV70_9ACTN</name>
<dbReference type="Proteomes" id="UP000198859">
    <property type="component" value="Chromosome I"/>
</dbReference>
<dbReference type="AlphaFoldDB" id="A0A1H1PV70"/>
<dbReference type="InterPro" id="IPR032710">
    <property type="entry name" value="NTF2-like_dom_sf"/>
</dbReference>
<sequence length="163" mass="17777">MVNALLAALVLALAVAAVLTWTHQPGRAEPAPAARALSTDYRTVSDAARAEVLAFLRVDHHDMDPVVDDVLAGATGEFREQYAAGRDELVSSARRTLTTAYGTVRAVGVRSLADDRAVVLVAADVAARNRQTGGRDETREQRLRLVLERREGTWLTSRLEFVR</sequence>
<evidence type="ECO:0000313" key="3">
    <source>
        <dbReference type="EMBL" id="SDS15098.1"/>
    </source>
</evidence>